<name>A0A1T4P2F3_9HYPH</name>
<evidence type="ECO:0000313" key="1">
    <source>
        <dbReference type="EMBL" id="SJZ85591.1"/>
    </source>
</evidence>
<organism evidence="1 2">
    <name type="scientific">Consotaella salsifontis</name>
    <dbReference type="NCBI Taxonomy" id="1365950"/>
    <lineage>
        <taxon>Bacteria</taxon>
        <taxon>Pseudomonadati</taxon>
        <taxon>Pseudomonadota</taxon>
        <taxon>Alphaproteobacteria</taxon>
        <taxon>Hyphomicrobiales</taxon>
        <taxon>Aurantimonadaceae</taxon>
        <taxon>Consotaella</taxon>
    </lineage>
</organism>
<reference evidence="1 2" key="1">
    <citation type="submission" date="2017-02" db="EMBL/GenBank/DDBJ databases">
        <authorList>
            <person name="Peterson S.W."/>
        </authorList>
    </citation>
    <scope>NUCLEOTIDE SEQUENCE [LARGE SCALE GENOMIC DNA]</scope>
    <source>
        <strain evidence="1 2">USBA 369</strain>
    </source>
</reference>
<proteinExistence type="predicted"/>
<accession>A0A1T4P2F3</accession>
<keyword evidence="2" id="KW-1185">Reference proteome</keyword>
<dbReference type="InterPro" id="IPR007739">
    <property type="entry name" value="RgpF"/>
</dbReference>
<dbReference type="STRING" id="1365950.SAMN05428963_103300"/>
<dbReference type="EMBL" id="FUXL01000003">
    <property type="protein sequence ID" value="SJZ85591.1"/>
    <property type="molecule type" value="Genomic_DNA"/>
</dbReference>
<dbReference type="Pfam" id="PF05045">
    <property type="entry name" value="RgpF"/>
    <property type="match status" value="1"/>
</dbReference>
<evidence type="ECO:0000313" key="2">
    <source>
        <dbReference type="Proteomes" id="UP000190135"/>
    </source>
</evidence>
<gene>
    <name evidence="1" type="ORF">SAMN05428963_103300</name>
</gene>
<dbReference type="Proteomes" id="UP000190135">
    <property type="component" value="Unassembled WGS sequence"/>
</dbReference>
<sequence>MMAEGGNGVRPAFVLFVHVFYPDIWTEMAAHVAATVRVPFRVVITTPHDPQKIDVVPSDFLVSQAVRQVENRGRDVLPFLLALEAEGEGFEIGLKLHTKHSPHRADGGAWRRSIIRSLLPSAPETAAIVDAFDHQPHLGLVAPRGLLLPLRDRLNDNRGSIRRVGRATGKAFTRREIRQGYFPAGSMFWFRRDALKDLSAQRLFSEFEAEAAQLDATAAHALERMFALAAERRGYVALPVDLIDAAGTLRTAGEAHEAVANQPISEHAWQPPRLVLFVLRWVPFAHQALLRLPRPVRHFIRNLIMGKPPQT</sequence>
<protein>
    <submittedName>
        <fullName evidence="1">Rhamnan synthesis protein F</fullName>
    </submittedName>
</protein>
<dbReference type="AlphaFoldDB" id="A0A1T4P2F3"/>